<evidence type="ECO:0000256" key="1">
    <source>
        <dbReference type="ARBA" id="ARBA00022485"/>
    </source>
</evidence>
<dbReference type="OrthoDB" id="9789030at2"/>
<keyword evidence="7" id="KW-1185">Reference proteome</keyword>
<dbReference type="Proteomes" id="UP000199073">
    <property type="component" value="Unassembled WGS sequence"/>
</dbReference>
<dbReference type="EMBL" id="FNJI01000001">
    <property type="protein sequence ID" value="SDO34936.1"/>
    <property type="molecule type" value="Genomic_DNA"/>
</dbReference>
<dbReference type="GO" id="GO:0046872">
    <property type="term" value="F:metal ion binding"/>
    <property type="evidence" value="ECO:0007669"/>
    <property type="project" value="UniProtKB-KW"/>
</dbReference>
<evidence type="ECO:0000313" key="6">
    <source>
        <dbReference type="EMBL" id="SDO34936.1"/>
    </source>
</evidence>
<dbReference type="PANTHER" id="PTHR43177:SF3">
    <property type="entry name" value="PROTEIN NRFC HOMOLOG"/>
    <property type="match status" value="1"/>
</dbReference>
<evidence type="ECO:0000313" key="7">
    <source>
        <dbReference type="Proteomes" id="UP000199073"/>
    </source>
</evidence>
<evidence type="ECO:0000259" key="5">
    <source>
        <dbReference type="Pfam" id="PF13247"/>
    </source>
</evidence>
<dbReference type="RefSeq" id="WP_092218576.1">
    <property type="nucleotide sequence ID" value="NZ_FNJI01000001.1"/>
</dbReference>
<reference evidence="6 7" key="1">
    <citation type="submission" date="2016-10" db="EMBL/GenBank/DDBJ databases">
        <authorList>
            <person name="de Groot N.N."/>
        </authorList>
    </citation>
    <scope>NUCLEOTIDE SEQUENCE [LARGE SCALE GENOMIC DNA]</scope>
    <source>
        <strain evidence="6 7">DSM 12130</strain>
    </source>
</reference>
<dbReference type="STRING" id="91360.SAMN05660330_00024"/>
<protein>
    <submittedName>
        <fullName evidence="6">Fe-S-cluster-containing dehydrogenase component</fullName>
    </submittedName>
</protein>
<keyword evidence="3" id="KW-0408">Iron</keyword>
<dbReference type="AlphaFoldDB" id="A0A1H0ITY6"/>
<dbReference type="SUPFAM" id="SSF54862">
    <property type="entry name" value="4Fe-4S ferredoxins"/>
    <property type="match status" value="1"/>
</dbReference>
<dbReference type="GO" id="GO:0051539">
    <property type="term" value="F:4 iron, 4 sulfur cluster binding"/>
    <property type="evidence" value="ECO:0007669"/>
    <property type="project" value="UniProtKB-KW"/>
</dbReference>
<name>A0A1H0ITY6_9BACT</name>
<evidence type="ECO:0000256" key="4">
    <source>
        <dbReference type="ARBA" id="ARBA00023014"/>
    </source>
</evidence>
<feature type="domain" description="4Fe-4S ferredoxin-type" evidence="5">
    <location>
        <begin position="62"/>
        <end position="157"/>
    </location>
</feature>
<dbReference type="Pfam" id="PF13247">
    <property type="entry name" value="Fer4_11"/>
    <property type="match status" value="1"/>
</dbReference>
<evidence type="ECO:0000256" key="2">
    <source>
        <dbReference type="ARBA" id="ARBA00022723"/>
    </source>
</evidence>
<dbReference type="Gene3D" id="3.30.70.20">
    <property type="match status" value="2"/>
</dbReference>
<keyword evidence="1" id="KW-0004">4Fe-4S</keyword>
<accession>A0A1H0ITY6</accession>
<dbReference type="CDD" id="cd10552">
    <property type="entry name" value="TH_beta_N"/>
    <property type="match status" value="1"/>
</dbReference>
<dbReference type="InterPro" id="IPR017896">
    <property type="entry name" value="4Fe4S_Fe-S-bd"/>
</dbReference>
<sequence length="279" mass="31427">MARFSILVDVAKCNGCYNCFLSCRDEYYGNDYPSYSAAQPLNGQFWMQLVEIERGVYPKPKLSYIPKPCMHCENAPCIDAAKDGAVYRRDDGIVMIDPEKSKGQKEIVNACPYRVIYWNEEQEIAQKCTMCAHRLDEGEKMPRCVESCPTGALLFGDLDDPESEVAKLAARLNFEDLKPEFNTGSLVKYAGVPKRFVAGEVVYRDNQGECAAGVRVSLSGGGLNLETKTDVFGDFEFEGLDRNRTYKVLVRADRYQQCEIEFNTPKDVNLGEILLDPQK</sequence>
<dbReference type="PANTHER" id="PTHR43177">
    <property type="entry name" value="PROTEIN NRFC"/>
    <property type="match status" value="1"/>
</dbReference>
<organism evidence="6 7">
    <name type="scientific">Desulforhopalus singaporensis</name>
    <dbReference type="NCBI Taxonomy" id="91360"/>
    <lineage>
        <taxon>Bacteria</taxon>
        <taxon>Pseudomonadati</taxon>
        <taxon>Thermodesulfobacteriota</taxon>
        <taxon>Desulfobulbia</taxon>
        <taxon>Desulfobulbales</taxon>
        <taxon>Desulfocapsaceae</taxon>
        <taxon>Desulforhopalus</taxon>
    </lineage>
</organism>
<dbReference type="InterPro" id="IPR013783">
    <property type="entry name" value="Ig-like_fold"/>
</dbReference>
<dbReference type="SUPFAM" id="SSF49478">
    <property type="entry name" value="Cna protein B-type domain"/>
    <property type="match status" value="1"/>
</dbReference>
<dbReference type="InterPro" id="IPR050954">
    <property type="entry name" value="ET_IronSulfur_Cluster-Binding"/>
</dbReference>
<dbReference type="Gene3D" id="2.60.40.10">
    <property type="entry name" value="Immunoglobulins"/>
    <property type="match status" value="1"/>
</dbReference>
<gene>
    <name evidence="6" type="ORF">SAMN05660330_00024</name>
</gene>
<evidence type="ECO:0000256" key="3">
    <source>
        <dbReference type="ARBA" id="ARBA00023004"/>
    </source>
</evidence>
<proteinExistence type="predicted"/>
<keyword evidence="4" id="KW-0411">Iron-sulfur</keyword>
<keyword evidence="2" id="KW-0479">Metal-binding</keyword>